<feature type="non-terminal residue" evidence="1">
    <location>
        <position position="1"/>
    </location>
</feature>
<reference evidence="1" key="1">
    <citation type="journal article" date="2014" name="Front. Microbiol.">
        <title>High frequency of phylogenetically diverse reductive dehalogenase-homologous genes in deep subseafloor sedimentary metagenomes.</title>
        <authorList>
            <person name="Kawai M."/>
            <person name="Futagami T."/>
            <person name="Toyoda A."/>
            <person name="Takaki Y."/>
            <person name="Nishi S."/>
            <person name="Hori S."/>
            <person name="Arai W."/>
            <person name="Tsubouchi T."/>
            <person name="Morono Y."/>
            <person name="Uchiyama I."/>
            <person name="Ito T."/>
            <person name="Fujiyama A."/>
            <person name="Inagaki F."/>
            <person name="Takami H."/>
        </authorList>
    </citation>
    <scope>NUCLEOTIDE SEQUENCE</scope>
    <source>
        <strain evidence="1">Expedition CK06-06</strain>
    </source>
</reference>
<dbReference type="EMBL" id="BART01010993">
    <property type="protein sequence ID" value="GAG79447.1"/>
    <property type="molecule type" value="Genomic_DNA"/>
</dbReference>
<evidence type="ECO:0000313" key="1">
    <source>
        <dbReference type="EMBL" id="GAG79447.1"/>
    </source>
</evidence>
<comment type="caution">
    <text evidence="1">The sequence shown here is derived from an EMBL/GenBank/DDBJ whole genome shotgun (WGS) entry which is preliminary data.</text>
</comment>
<feature type="non-terminal residue" evidence="1">
    <location>
        <position position="312"/>
    </location>
</feature>
<organism evidence="1">
    <name type="scientific">marine sediment metagenome</name>
    <dbReference type="NCBI Taxonomy" id="412755"/>
    <lineage>
        <taxon>unclassified sequences</taxon>
        <taxon>metagenomes</taxon>
        <taxon>ecological metagenomes</taxon>
    </lineage>
</organism>
<protein>
    <recommendedName>
        <fullName evidence="2">Large polyvalent protein associated domain-containing protein</fullName>
    </recommendedName>
</protein>
<dbReference type="AlphaFoldDB" id="X1BE28"/>
<name>X1BE28_9ZZZZ</name>
<proteinExistence type="predicted"/>
<accession>X1BE28</accession>
<gene>
    <name evidence="1" type="ORF">S01H4_23636</name>
</gene>
<sequence length="312" mass="34140">REKNLRINFPAGMSQQEIESIIKFEVLGEKPAVQPLSDFTSPEEDLRADATEKGPGYFGELKLPGGEVATEYSIGVNFDGKETQIPTLVPTLTKEELALMQNEIIPENKPIPQNIIDKAIAHARERTDAGKSPFEELTLVERHRKGPTAKEAVRGLEAIPALAAGMGGTIAGGLAALAELLPDEFTQRETPRSIDERITSAGEKFERVTGALSYQPRTKEGQRALETLTYPLQKLKALDDAIGAWTLDTFKSPFLAALAASTPEALLVLSPFIGKWAKPVTRIKQSAWWRMKTIPETQVAVLKVGDLMNKGK</sequence>
<evidence type="ECO:0008006" key="2">
    <source>
        <dbReference type="Google" id="ProtNLM"/>
    </source>
</evidence>